<evidence type="ECO:0000313" key="1">
    <source>
        <dbReference type="EMBL" id="TDQ37534.1"/>
    </source>
</evidence>
<organism evidence="1 2">
    <name type="scientific">Thiopseudomonas denitrificans</name>
    <dbReference type="NCBI Taxonomy" id="1501432"/>
    <lineage>
        <taxon>Bacteria</taxon>
        <taxon>Pseudomonadati</taxon>
        <taxon>Pseudomonadota</taxon>
        <taxon>Gammaproteobacteria</taxon>
        <taxon>Pseudomonadales</taxon>
        <taxon>Pseudomonadaceae</taxon>
        <taxon>Thiopseudomonas</taxon>
    </lineage>
</organism>
<dbReference type="Gene3D" id="3.40.50.300">
    <property type="entry name" value="P-loop containing nucleotide triphosphate hydrolases"/>
    <property type="match status" value="1"/>
</dbReference>
<accession>A0A4R6U348</accession>
<sequence length="524" mass="59228">MKFNLKPGLTIGDGARSFVVEKATNELIHVRTSQENNPLRFIPTAILRDLVEALRTNQITIQDISRKYRSDAGLPHLFDELKLNYDKFALGYDATFQKLCEYILENPAEADLFIESRSSNSVSVPKPFLLLAGISGTGKSRFVREQAKFHPQNNNFCLVAVRPDWHEPSDLLGYSSRLSGKTEYVATDVLRFLVAAWRDLLQQGFALEGDGSRTLLTGNSSQLDAAVPFWLCLDEMNLAPVEQYFADYLALTETRDWSWDADDFEYGCDALLNASALGELEPEQQEALARTLQLETEDESGTDHLLWQHFLEHGIAIPPNLIVAGTVNMDETTHGFSRKVIDRAMSFDFGEFFPNDFDDFYAGSISHVPLTFPRHSSGKEAIEKIDTEASIEFLKAVNSVLKGSPFELAYRALNELLLAVHCHGTPKPGADLQAVWDDFLMQKVLPRIEGDADKLQSNGDHNLLTRLHEVLEVQLIDIWADDKIRTDFYRLENDQPARTACRSRIKLQWMLDRLNSSGFTSFWP</sequence>
<dbReference type="Proteomes" id="UP000294575">
    <property type="component" value="Unassembled WGS sequence"/>
</dbReference>
<protein>
    <recommendedName>
        <fullName evidence="3">Dynein-related subfamily AAA family protein</fullName>
    </recommendedName>
</protein>
<dbReference type="EMBL" id="SNYK01000007">
    <property type="protein sequence ID" value="TDQ37534.1"/>
    <property type="molecule type" value="Genomic_DNA"/>
</dbReference>
<dbReference type="RefSeq" id="WP_206167933.1">
    <property type="nucleotide sequence ID" value="NZ_LNJZ01000002.1"/>
</dbReference>
<dbReference type="InterPro" id="IPR027417">
    <property type="entry name" value="P-loop_NTPase"/>
</dbReference>
<dbReference type="AlphaFoldDB" id="A0A4R6U348"/>
<name>A0A4R6U348_9GAMM</name>
<proteinExistence type="predicted"/>
<comment type="caution">
    <text evidence="1">The sequence shown here is derived from an EMBL/GenBank/DDBJ whole genome shotgun (WGS) entry which is preliminary data.</text>
</comment>
<evidence type="ECO:0000313" key="2">
    <source>
        <dbReference type="Proteomes" id="UP000294575"/>
    </source>
</evidence>
<gene>
    <name evidence="1" type="ORF">DFQ45_10739</name>
</gene>
<evidence type="ECO:0008006" key="3">
    <source>
        <dbReference type="Google" id="ProtNLM"/>
    </source>
</evidence>
<dbReference type="SUPFAM" id="SSF52540">
    <property type="entry name" value="P-loop containing nucleoside triphosphate hydrolases"/>
    <property type="match status" value="1"/>
</dbReference>
<reference evidence="1 2" key="1">
    <citation type="submission" date="2019-03" db="EMBL/GenBank/DDBJ databases">
        <title>Genomic Encyclopedia of Type Strains, Phase IV (KMG-IV): sequencing the most valuable type-strain genomes for metagenomic binning, comparative biology and taxonomic classification.</title>
        <authorList>
            <person name="Goeker M."/>
        </authorList>
    </citation>
    <scope>NUCLEOTIDE SEQUENCE [LARGE SCALE GENOMIC DNA]</scope>
    <source>
        <strain evidence="1 2">DSM 28679</strain>
    </source>
</reference>
<keyword evidence="2" id="KW-1185">Reference proteome</keyword>